<sequence length="314" mass="34069">MTDCHIPFSSNAKLPEKIDTLKLNGVPQLMESLILIGKISFQIGYRSMMRGRQSISDLSNLPPEKDNNNLRGGVSDGVEDQRPRSTEPSSSNDAHLRRACSLSDLNRPAVTRRILPAPPTNVSGRQHRSERSNPKSSSSKMTRGISRENLSLTVSPSSDSIPSYMKSTSASSKKERPVGAVAPQNGKRRSSVSSVGGAQSIGDLRQIIKVDDDSSSEETNRDSSSHSGGEAIAKTAAVGLWSEVPQLISIERDLTKVTKVRVRSSPKEDSVTLNQPPRQRTKMKTTTMIVNEPISTSTSSPMSHRGDIDVVRAP</sequence>
<gene>
    <name evidence="2" type="ORF">TCAL_14383</name>
</gene>
<accession>A0A553PJE1</accession>
<evidence type="ECO:0000313" key="3">
    <source>
        <dbReference type="Proteomes" id="UP000318571"/>
    </source>
</evidence>
<reference evidence="2 3" key="1">
    <citation type="journal article" date="2018" name="Nat. Ecol. Evol.">
        <title>Genomic signatures of mitonuclear coevolution across populations of Tigriopus californicus.</title>
        <authorList>
            <person name="Barreto F.S."/>
            <person name="Watson E.T."/>
            <person name="Lima T.G."/>
            <person name="Willett C.S."/>
            <person name="Edmands S."/>
            <person name="Li W."/>
            <person name="Burton R.S."/>
        </authorList>
    </citation>
    <scope>NUCLEOTIDE SEQUENCE [LARGE SCALE GENOMIC DNA]</scope>
    <source>
        <strain evidence="2 3">San Diego</strain>
    </source>
</reference>
<feature type="compositionally biased region" description="Polar residues" evidence="1">
    <location>
        <begin position="271"/>
        <end position="302"/>
    </location>
</feature>
<dbReference type="Proteomes" id="UP000318571">
    <property type="component" value="Chromosome 11"/>
</dbReference>
<protein>
    <submittedName>
        <fullName evidence="2">Uncharacterized protein</fullName>
    </submittedName>
</protein>
<feature type="compositionally biased region" description="Basic and acidic residues" evidence="1">
    <location>
        <begin position="304"/>
        <end position="314"/>
    </location>
</feature>
<comment type="caution">
    <text evidence="2">The sequence shown here is derived from an EMBL/GenBank/DDBJ whole genome shotgun (WGS) entry which is preliminary data.</text>
</comment>
<feature type="compositionally biased region" description="Polar residues" evidence="1">
    <location>
        <begin position="148"/>
        <end position="171"/>
    </location>
</feature>
<feature type="region of interest" description="Disordered" evidence="1">
    <location>
        <begin position="55"/>
        <end position="230"/>
    </location>
</feature>
<dbReference type="AlphaFoldDB" id="A0A553PJE1"/>
<evidence type="ECO:0000256" key="1">
    <source>
        <dbReference type="SAM" id="MobiDB-lite"/>
    </source>
</evidence>
<dbReference type="EMBL" id="VCGU01000003">
    <property type="protein sequence ID" value="TRY77805.1"/>
    <property type="molecule type" value="Genomic_DNA"/>
</dbReference>
<name>A0A553PJE1_TIGCA</name>
<proteinExistence type="predicted"/>
<feature type="region of interest" description="Disordered" evidence="1">
    <location>
        <begin position="261"/>
        <end position="314"/>
    </location>
</feature>
<feature type="compositionally biased region" description="Basic and acidic residues" evidence="1">
    <location>
        <begin position="206"/>
        <end position="224"/>
    </location>
</feature>
<keyword evidence="3" id="KW-1185">Reference proteome</keyword>
<evidence type="ECO:0000313" key="2">
    <source>
        <dbReference type="EMBL" id="TRY77805.1"/>
    </source>
</evidence>
<organism evidence="2 3">
    <name type="scientific">Tigriopus californicus</name>
    <name type="common">Marine copepod</name>
    <dbReference type="NCBI Taxonomy" id="6832"/>
    <lineage>
        <taxon>Eukaryota</taxon>
        <taxon>Metazoa</taxon>
        <taxon>Ecdysozoa</taxon>
        <taxon>Arthropoda</taxon>
        <taxon>Crustacea</taxon>
        <taxon>Multicrustacea</taxon>
        <taxon>Hexanauplia</taxon>
        <taxon>Copepoda</taxon>
        <taxon>Harpacticoida</taxon>
        <taxon>Harpacticidae</taxon>
        <taxon>Tigriopus</taxon>
    </lineage>
</organism>